<dbReference type="EMBL" id="ABEU02000010">
    <property type="protein sequence ID" value="PNR46813.1"/>
    <property type="molecule type" value="Genomic_DNA"/>
</dbReference>
<gene>
    <name evidence="2" type="ORF">PHYPA_013933</name>
</gene>
<dbReference type="EnsemblPlants" id="Pp3c10_15820V3.2">
    <property type="protein sequence ID" value="PAC:32901827.CDS.1"/>
    <property type="gene ID" value="Pp3c10_15820"/>
</dbReference>
<evidence type="ECO:0000313" key="4">
    <source>
        <dbReference type="Proteomes" id="UP000006727"/>
    </source>
</evidence>
<feature type="region of interest" description="Disordered" evidence="1">
    <location>
        <begin position="17"/>
        <end position="43"/>
    </location>
</feature>
<dbReference type="Gramene" id="Pp3c10_15820V3.1">
    <property type="protein sequence ID" value="PAC:32901826.CDS.1"/>
    <property type="gene ID" value="Pp3c10_15820"/>
</dbReference>
<evidence type="ECO:0000256" key="1">
    <source>
        <dbReference type="SAM" id="MobiDB-lite"/>
    </source>
</evidence>
<reference evidence="2 4" key="1">
    <citation type="journal article" date="2008" name="Science">
        <title>The Physcomitrella genome reveals evolutionary insights into the conquest of land by plants.</title>
        <authorList>
            <person name="Rensing S."/>
            <person name="Lang D."/>
            <person name="Zimmer A."/>
            <person name="Terry A."/>
            <person name="Salamov A."/>
            <person name="Shapiro H."/>
            <person name="Nishiyama T."/>
            <person name="Perroud P.-F."/>
            <person name="Lindquist E."/>
            <person name="Kamisugi Y."/>
            <person name="Tanahashi T."/>
            <person name="Sakakibara K."/>
            <person name="Fujita T."/>
            <person name="Oishi K."/>
            <person name="Shin-I T."/>
            <person name="Kuroki Y."/>
            <person name="Toyoda A."/>
            <person name="Suzuki Y."/>
            <person name="Hashimoto A."/>
            <person name="Yamaguchi K."/>
            <person name="Sugano A."/>
            <person name="Kohara Y."/>
            <person name="Fujiyama A."/>
            <person name="Anterola A."/>
            <person name="Aoki S."/>
            <person name="Ashton N."/>
            <person name="Barbazuk W.B."/>
            <person name="Barker E."/>
            <person name="Bennetzen J."/>
            <person name="Bezanilla M."/>
            <person name="Blankenship R."/>
            <person name="Cho S.H."/>
            <person name="Dutcher S."/>
            <person name="Estelle M."/>
            <person name="Fawcett J.A."/>
            <person name="Gundlach H."/>
            <person name="Hanada K."/>
            <person name="Heyl A."/>
            <person name="Hicks K.A."/>
            <person name="Hugh J."/>
            <person name="Lohr M."/>
            <person name="Mayer K."/>
            <person name="Melkozernov A."/>
            <person name="Murata T."/>
            <person name="Nelson D."/>
            <person name="Pils B."/>
            <person name="Prigge M."/>
            <person name="Reiss B."/>
            <person name="Renner T."/>
            <person name="Rombauts S."/>
            <person name="Rushton P."/>
            <person name="Sanderfoot A."/>
            <person name="Schween G."/>
            <person name="Shiu S.-H."/>
            <person name="Stueber K."/>
            <person name="Theodoulou F.L."/>
            <person name="Tu H."/>
            <person name="Van de Peer Y."/>
            <person name="Verrier P.J."/>
            <person name="Waters E."/>
            <person name="Wood A."/>
            <person name="Yang L."/>
            <person name="Cove D."/>
            <person name="Cuming A."/>
            <person name="Hasebe M."/>
            <person name="Lucas S."/>
            <person name="Mishler D.B."/>
            <person name="Reski R."/>
            <person name="Grigoriev I."/>
            <person name="Quatrano R.S."/>
            <person name="Boore J.L."/>
        </authorList>
    </citation>
    <scope>NUCLEOTIDE SEQUENCE [LARGE SCALE GENOMIC DNA]</scope>
    <source>
        <strain evidence="3 4">cv. Gransden 2004</strain>
    </source>
</reference>
<organism evidence="2">
    <name type="scientific">Physcomitrium patens</name>
    <name type="common">Spreading-leaved earth moss</name>
    <name type="synonym">Physcomitrella patens</name>
    <dbReference type="NCBI Taxonomy" id="3218"/>
    <lineage>
        <taxon>Eukaryota</taxon>
        <taxon>Viridiplantae</taxon>
        <taxon>Streptophyta</taxon>
        <taxon>Embryophyta</taxon>
        <taxon>Bryophyta</taxon>
        <taxon>Bryophytina</taxon>
        <taxon>Bryopsida</taxon>
        <taxon>Funariidae</taxon>
        <taxon>Funariales</taxon>
        <taxon>Funariaceae</taxon>
        <taxon>Physcomitrium</taxon>
    </lineage>
</organism>
<dbReference type="AlphaFoldDB" id="A0A2K1JZ58"/>
<evidence type="ECO:0000313" key="3">
    <source>
        <dbReference type="EnsemblPlants" id="PAC:32901826.CDS.1"/>
    </source>
</evidence>
<dbReference type="Gramene" id="Pp3c10_15820V3.2">
    <property type="protein sequence ID" value="PAC:32901827.CDS.1"/>
    <property type="gene ID" value="Pp3c10_15820"/>
</dbReference>
<evidence type="ECO:0000313" key="2">
    <source>
        <dbReference type="EMBL" id="PNR46813.1"/>
    </source>
</evidence>
<feature type="compositionally biased region" description="Polar residues" evidence="1">
    <location>
        <begin position="25"/>
        <end position="37"/>
    </location>
</feature>
<dbReference type="PaxDb" id="3218-PP1S145_109V6.1"/>
<reference evidence="3" key="3">
    <citation type="submission" date="2020-12" db="UniProtKB">
        <authorList>
            <consortium name="EnsemblPlants"/>
        </authorList>
    </citation>
    <scope>IDENTIFICATION</scope>
</reference>
<accession>A0A2K1JZ58</accession>
<reference evidence="2 4" key="2">
    <citation type="journal article" date="2018" name="Plant J.">
        <title>The Physcomitrella patens chromosome-scale assembly reveals moss genome structure and evolution.</title>
        <authorList>
            <person name="Lang D."/>
            <person name="Ullrich K.K."/>
            <person name="Murat F."/>
            <person name="Fuchs J."/>
            <person name="Jenkins J."/>
            <person name="Haas F.B."/>
            <person name="Piednoel M."/>
            <person name="Gundlach H."/>
            <person name="Van Bel M."/>
            <person name="Meyberg R."/>
            <person name="Vives C."/>
            <person name="Morata J."/>
            <person name="Symeonidi A."/>
            <person name="Hiss M."/>
            <person name="Muchero W."/>
            <person name="Kamisugi Y."/>
            <person name="Saleh O."/>
            <person name="Blanc G."/>
            <person name="Decker E.L."/>
            <person name="van Gessel N."/>
            <person name="Grimwood J."/>
            <person name="Hayes R.D."/>
            <person name="Graham S.W."/>
            <person name="Gunter L.E."/>
            <person name="McDaniel S.F."/>
            <person name="Hoernstein S.N.W."/>
            <person name="Larsson A."/>
            <person name="Li F.W."/>
            <person name="Perroud P.F."/>
            <person name="Phillips J."/>
            <person name="Ranjan P."/>
            <person name="Rokshar D.S."/>
            <person name="Rothfels C.J."/>
            <person name="Schneider L."/>
            <person name="Shu S."/>
            <person name="Stevenson D.W."/>
            <person name="Thummler F."/>
            <person name="Tillich M."/>
            <person name="Villarreal Aguilar J.C."/>
            <person name="Widiez T."/>
            <person name="Wong G.K."/>
            <person name="Wymore A."/>
            <person name="Zhang Y."/>
            <person name="Zimmer A.D."/>
            <person name="Quatrano R.S."/>
            <person name="Mayer K.F.X."/>
            <person name="Goodstein D."/>
            <person name="Casacuberta J.M."/>
            <person name="Vandepoele K."/>
            <person name="Reski R."/>
            <person name="Cuming A.C."/>
            <person name="Tuskan G.A."/>
            <person name="Maumus F."/>
            <person name="Salse J."/>
            <person name="Schmutz J."/>
            <person name="Rensing S.A."/>
        </authorList>
    </citation>
    <scope>NUCLEOTIDE SEQUENCE [LARGE SCALE GENOMIC DNA]</scope>
    <source>
        <strain evidence="3 4">cv. Gransden 2004</strain>
    </source>
</reference>
<dbReference type="Proteomes" id="UP000006727">
    <property type="component" value="Chromosome 10"/>
</dbReference>
<name>A0A2K1JZ58_PHYPA</name>
<proteinExistence type="predicted"/>
<dbReference type="InParanoid" id="A0A2K1JZ58"/>
<keyword evidence="4" id="KW-1185">Reference proteome</keyword>
<sequence>MGKKHWELMEKSGCWNSQNRDRSFISDSSNAEGTQQCRKGCGGEDPGYCKEGDIGDDQDSNGAIV</sequence>
<dbReference type="EnsemblPlants" id="Pp3c10_15820V3.1">
    <property type="protein sequence ID" value="PAC:32901826.CDS.1"/>
    <property type="gene ID" value="Pp3c10_15820"/>
</dbReference>
<protein>
    <submittedName>
        <fullName evidence="2 3">Uncharacterized protein</fullName>
    </submittedName>
</protein>